<gene>
    <name evidence="3" type="ORF">GRI65_15025</name>
</gene>
<dbReference type="CDD" id="cd03057">
    <property type="entry name" value="GST_N_Beta"/>
    <property type="match status" value="1"/>
</dbReference>
<protein>
    <submittedName>
        <fullName evidence="3">Glutathione S-transferase family protein</fullName>
    </submittedName>
</protein>
<feature type="domain" description="GST N-terminal" evidence="1">
    <location>
        <begin position="1"/>
        <end position="67"/>
    </location>
</feature>
<dbReference type="PANTHER" id="PTHR44051">
    <property type="entry name" value="GLUTATHIONE S-TRANSFERASE-RELATED"/>
    <property type="match status" value="1"/>
</dbReference>
<dbReference type="SUPFAM" id="SSF47616">
    <property type="entry name" value="GST C-terminal domain-like"/>
    <property type="match status" value="1"/>
</dbReference>
<evidence type="ECO:0000259" key="1">
    <source>
        <dbReference type="PROSITE" id="PS50404"/>
    </source>
</evidence>
<dbReference type="EMBL" id="WTYL01000006">
    <property type="protein sequence ID" value="MXP45762.1"/>
    <property type="molecule type" value="Genomic_DNA"/>
</dbReference>
<keyword evidence="4" id="KW-1185">Reference proteome</keyword>
<dbReference type="GO" id="GO:0016740">
    <property type="term" value="F:transferase activity"/>
    <property type="evidence" value="ECO:0007669"/>
    <property type="project" value="UniProtKB-KW"/>
</dbReference>
<dbReference type="InterPro" id="IPR036282">
    <property type="entry name" value="Glutathione-S-Trfase_C_sf"/>
</dbReference>
<accession>A0A845B8H8</accession>
<comment type="caution">
    <text evidence="3">The sequence shown here is derived from an EMBL/GenBank/DDBJ whole genome shotgun (WGS) entry which is preliminary data.</text>
</comment>
<dbReference type="SFLD" id="SFLDS00019">
    <property type="entry name" value="Glutathione_Transferase_(cytos"/>
    <property type="match status" value="1"/>
</dbReference>
<organism evidence="3 4">
    <name type="scientific">Allopontixanthobacter sediminis</name>
    <dbReference type="NCBI Taxonomy" id="1689985"/>
    <lineage>
        <taxon>Bacteria</taxon>
        <taxon>Pseudomonadati</taxon>
        <taxon>Pseudomonadota</taxon>
        <taxon>Alphaproteobacteria</taxon>
        <taxon>Sphingomonadales</taxon>
        <taxon>Erythrobacteraceae</taxon>
        <taxon>Allopontixanthobacter</taxon>
    </lineage>
</organism>
<dbReference type="InterPro" id="IPR010987">
    <property type="entry name" value="Glutathione-S-Trfase_C-like"/>
</dbReference>
<name>A0A845B8H8_9SPHN</name>
<reference evidence="3 4" key="1">
    <citation type="submission" date="2019-12" db="EMBL/GenBank/DDBJ databases">
        <title>Genomic-based taxomic classification of the family Erythrobacteraceae.</title>
        <authorList>
            <person name="Xu L."/>
        </authorList>
    </citation>
    <scope>NUCLEOTIDE SEQUENCE [LARGE SCALE GENOMIC DNA]</scope>
    <source>
        <strain evidence="3 4">KCTC 42453</strain>
    </source>
</reference>
<dbReference type="InterPro" id="IPR040079">
    <property type="entry name" value="Glutathione_S-Trfase"/>
</dbReference>
<dbReference type="PANTHER" id="PTHR44051:SF8">
    <property type="entry name" value="GLUTATHIONE S-TRANSFERASE GSTA"/>
    <property type="match status" value="1"/>
</dbReference>
<dbReference type="Gene3D" id="3.40.30.10">
    <property type="entry name" value="Glutaredoxin"/>
    <property type="match status" value="1"/>
</dbReference>
<evidence type="ECO:0000259" key="2">
    <source>
        <dbReference type="PROSITE" id="PS50405"/>
    </source>
</evidence>
<keyword evidence="3" id="KW-0808">Transferase</keyword>
<proteinExistence type="predicted"/>
<sequence length="215" mass="23636">MTLTALEEIGEPFETRLIAFMAGEHRRPAYLAVNPSGKVPALDTGSGVVTQNGSILLYLARTRPDAGLLPLTGEPLQESAIVSALFRFSSDLHPLVTRFVLPGMMLCSNDAAPQVREKAEELLLQQLHPIDAQLDAQPWVLGGNWSILDSYLAWIWFRITGAGFDHGIFPAIATHYERAGERPSARAALAHEKRAMAELVRRGLSFTPPRLKTEN</sequence>
<dbReference type="PROSITE" id="PS50404">
    <property type="entry name" value="GST_NTER"/>
    <property type="match status" value="1"/>
</dbReference>
<dbReference type="Gene3D" id="1.20.1050.10">
    <property type="match status" value="1"/>
</dbReference>
<dbReference type="PROSITE" id="PS50405">
    <property type="entry name" value="GST_CTER"/>
    <property type="match status" value="1"/>
</dbReference>
<dbReference type="Pfam" id="PF02798">
    <property type="entry name" value="GST_N"/>
    <property type="match status" value="1"/>
</dbReference>
<evidence type="ECO:0000313" key="4">
    <source>
        <dbReference type="Proteomes" id="UP000431922"/>
    </source>
</evidence>
<dbReference type="SUPFAM" id="SSF52833">
    <property type="entry name" value="Thioredoxin-like"/>
    <property type="match status" value="1"/>
</dbReference>
<dbReference type="InterPro" id="IPR036249">
    <property type="entry name" value="Thioredoxin-like_sf"/>
</dbReference>
<evidence type="ECO:0000313" key="3">
    <source>
        <dbReference type="EMBL" id="MXP45762.1"/>
    </source>
</evidence>
<feature type="domain" description="GST C-terminal" evidence="2">
    <location>
        <begin position="74"/>
        <end position="199"/>
    </location>
</feature>
<dbReference type="AlphaFoldDB" id="A0A845B8H8"/>
<dbReference type="SFLD" id="SFLDG00358">
    <property type="entry name" value="Main_(cytGST)"/>
    <property type="match status" value="1"/>
</dbReference>
<dbReference type="Proteomes" id="UP000431922">
    <property type="component" value="Unassembled WGS sequence"/>
</dbReference>
<dbReference type="OrthoDB" id="509852at2"/>
<dbReference type="InterPro" id="IPR004045">
    <property type="entry name" value="Glutathione_S-Trfase_N"/>
</dbReference>